<proteinExistence type="predicted"/>
<gene>
    <name evidence="1" type="ORF">L2E82_05638</name>
</gene>
<keyword evidence="2" id="KW-1185">Reference proteome</keyword>
<dbReference type="Proteomes" id="UP001055811">
    <property type="component" value="Linkage Group LG01"/>
</dbReference>
<evidence type="ECO:0000313" key="2">
    <source>
        <dbReference type="Proteomes" id="UP001055811"/>
    </source>
</evidence>
<protein>
    <submittedName>
        <fullName evidence="1">Uncharacterized protein</fullName>
    </submittedName>
</protein>
<reference evidence="1 2" key="2">
    <citation type="journal article" date="2022" name="Mol. Ecol. Resour.">
        <title>The genomes of chicory, endive, great burdock and yacon provide insights into Asteraceae paleo-polyploidization history and plant inulin production.</title>
        <authorList>
            <person name="Fan W."/>
            <person name="Wang S."/>
            <person name="Wang H."/>
            <person name="Wang A."/>
            <person name="Jiang F."/>
            <person name="Liu H."/>
            <person name="Zhao H."/>
            <person name="Xu D."/>
            <person name="Zhang Y."/>
        </authorList>
    </citation>
    <scope>NUCLEOTIDE SEQUENCE [LARGE SCALE GENOMIC DNA]</scope>
    <source>
        <strain evidence="2">cv. Punajuju</strain>
        <tissue evidence="1">Leaves</tissue>
    </source>
</reference>
<comment type="caution">
    <text evidence="1">The sequence shown here is derived from an EMBL/GenBank/DDBJ whole genome shotgun (WGS) entry which is preliminary data.</text>
</comment>
<accession>A0ACB9H7Q3</accession>
<organism evidence="1 2">
    <name type="scientific">Cichorium intybus</name>
    <name type="common">Chicory</name>
    <dbReference type="NCBI Taxonomy" id="13427"/>
    <lineage>
        <taxon>Eukaryota</taxon>
        <taxon>Viridiplantae</taxon>
        <taxon>Streptophyta</taxon>
        <taxon>Embryophyta</taxon>
        <taxon>Tracheophyta</taxon>
        <taxon>Spermatophyta</taxon>
        <taxon>Magnoliopsida</taxon>
        <taxon>eudicotyledons</taxon>
        <taxon>Gunneridae</taxon>
        <taxon>Pentapetalae</taxon>
        <taxon>asterids</taxon>
        <taxon>campanulids</taxon>
        <taxon>Asterales</taxon>
        <taxon>Asteraceae</taxon>
        <taxon>Cichorioideae</taxon>
        <taxon>Cichorieae</taxon>
        <taxon>Cichoriinae</taxon>
        <taxon>Cichorium</taxon>
    </lineage>
</organism>
<evidence type="ECO:0000313" key="1">
    <source>
        <dbReference type="EMBL" id="KAI3791775.1"/>
    </source>
</evidence>
<sequence>MKPQQLGETADKKPHHAIVSKNHRRRPTAPGKLQFHFATTTAPALSNTVAPLDVMNIQFEVGDGNWELLLEMRYT</sequence>
<reference evidence="2" key="1">
    <citation type="journal article" date="2022" name="Mol. Ecol. Resour.">
        <title>The genomes of chicory, endive, great burdock and yacon provide insights into Asteraceae palaeo-polyploidization history and plant inulin production.</title>
        <authorList>
            <person name="Fan W."/>
            <person name="Wang S."/>
            <person name="Wang H."/>
            <person name="Wang A."/>
            <person name="Jiang F."/>
            <person name="Liu H."/>
            <person name="Zhao H."/>
            <person name="Xu D."/>
            <person name="Zhang Y."/>
        </authorList>
    </citation>
    <scope>NUCLEOTIDE SEQUENCE [LARGE SCALE GENOMIC DNA]</scope>
    <source>
        <strain evidence="2">cv. Punajuju</strain>
    </source>
</reference>
<dbReference type="EMBL" id="CM042009">
    <property type="protein sequence ID" value="KAI3791775.1"/>
    <property type="molecule type" value="Genomic_DNA"/>
</dbReference>
<name>A0ACB9H7Q3_CICIN</name>